<sequence length="262" mass="27132">MCLLAGLVGAFAFLDRKIFFAESVTHGTFPGGILGVVIAATLGASHEQMSLALFIGAFLFCLPLGGLMRFIGGIPGISSQASAGIVLTFGFAMGYFLYRWFSPLPIQIQSFLTGSILTVNSWDVASAGAGLVVVLIIVAVWGKDLVFKSYDPIDSLTRGMNTRLLESLSIAMVIGAIVLLIPAVGTVLSIALFAAPAAGLAPLVKSWPHFMVAAPLAGLGIGVVGFACGVAFNLSVGGMIAIFAGIFFAATRLIVWARCAQG</sequence>
<evidence type="ECO:0000256" key="1">
    <source>
        <dbReference type="ARBA" id="ARBA00004141"/>
    </source>
</evidence>
<evidence type="ECO:0000256" key="4">
    <source>
        <dbReference type="ARBA" id="ARBA00022989"/>
    </source>
</evidence>
<evidence type="ECO:0000313" key="8">
    <source>
        <dbReference type="EMBL" id="PKY67260.1"/>
    </source>
</evidence>
<proteinExistence type="inferred from homology"/>
<accession>A0A2I1I821</accession>
<name>A0A2I1I821_9ACTO</name>
<evidence type="ECO:0000256" key="5">
    <source>
        <dbReference type="ARBA" id="ARBA00023136"/>
    </source>
</evidence>
<evidence type="ECO:0000256" key="3">
    <source>
        <dbReference type="ARBA" id="ARBA00022692"/>
    </source>
</evidence>
<feature type="transmembrane region" description="Helical" evidence="7">
    <location>
        <begin position="211"/>
        <end position="232"/>
    </location>
</feature>
<organism evidence="8 9">
    <name type="scientific">Schaalia turicensis</name>
    <dbReference type="NCBI Taxonomy" id="131111"/>
    <lineage>
        <taxon>Bacteria</taxon>
        <taxon>Bacillati</taxon>
        <taxon>Actinomycetota</taxon>
        <taxon>Actinomycetes</taxon>
        <taxon>Actinomycetales</taxon>
        <taxon>Actinomycetaceae</taxon>
        <taxon>Schaalia</taxon>
    </lineage>
</organism>
<dbReference type="PANTHER" id="PTHR30477:SF21">
    <property type="entry name" value="ABC-3 PROTEIN"/>
    <property type="match status" value="1"/>
</dbReference>
<reference evidence="8 9" key="1">
    <citation type="submission" date="2017-12" db="EMBL/GenBank/DDBJ databases">
        <title>Phylogenetic diversity of female urinary microbiome.</title>
        <authorList>
            <person name="Thomas-White K."/>
            <person name="Wolfe A.J."/>
        </authorList>
    </citation>
    <scope>NUCLEOTIDE SEQUENCE [LARGE SCALE GENOMIC DNA]</scope>
    <source>
        <strain evidence="8 9">UMB0250</strain>
    </source>
</reference>
<protein>
    <submittedName>
        <fullName evidence="8">Zinc ABC transporter permease</fullName>
    </submittedName>
</protein>
<feature type="transmembrane region" description="Helical" evidence="7">
    <location>
        <begin position="83"/>
        <end position="101"/>
    </location>
</feature>
<evidence type="ECO:0000313" key="9">
    <source>
        <dbReference type="Proteomes" id="UP000234545"/>
    </source>
</evidence>
<evidence type="ECO:0000256" key="6">
    <source>
        <dbReference type="RuleBase" id="RU003943"/>
    </source>
</evidence>
<keyword evidence="4 7" id="KW-1133">Transmembrane helix</keyword>
<feature type="transmembrane region" description="Helical" evidence="7">
    <location>
        <begin position="51"/>
        <end position="71"/>
    </location>
</feature>
<comment type="similarity">
    <text evidence="2 6">Belongs to the ABC-3 integral membrane protein family.</text>
</comment>
<dbReference type="Gene3D" id="1.10.3470.10">
    <property type="entry name" value="ABC transporter involved in vitamin B12 uptake, BtuC"/>
    <property type="match status" value="1"/>
</dbReference>
<evidence type="ECO:0000256" key="7">
    <source>
        <dbReference type="SAM" id="Phobius"/>
    </source>
</evidence>
<dbReference type="InterPro" id="IPR001626">
    <property type="entry name" value="ABC_TroCD"/>
</dbReference>
<dbReference type="EMBL" id="PKKJ01000001">
    <property type="protein sequence ID" value="PKY67260.1"/>
    <property type="molecule type" value="Genomic_DNA"/>
</dbReference>
<keyword evidence="5 7" id="KW-0472">Membrane</keyword>
<feature type="transmembrane region" description="Helical" evidence="7">
    <location>
        <begin position="121"/>
        <end position="142"/>
    </location>
</feature>
<dbReference type="AlphaFoldDB" id="A0A2I1I821"/>
<dbReference type="GO" id="GO:0043190">
    <property type="term" value="C:ATP-binding cassette (ABC) transporter complex"/>
    <property type="evidence" value="ECO:0007669"/>
    <property type="project" value="InterPro"/>
</dbReference>
<comment type="subcellular location">
    <subcellularLocation>
        <location evidence="6">Cell membrane</location>
        <topology evidence="6">Multi-pass membrane protein</topology>
    </subcellularLocation>
    <subcellularLocation>
        <location evidence="1">Membrane</location>
        <topology evidence="1">Multi-pass membrane protein</topology>
    </subcellularLocation>
</comment>
<dbReference type="InterPro" id="IPR037294">
    <property type="entry name" value="ABC_BtuC-like"/>
</dbReference>
<evidence type="ECO:0000256" key="2">
    <source>
        <dbReference type="ARBA" id="ARBA00008034"/>
    </source>
</evidence>
<keyword evidence="6" id="KW-0813">Transport</keyword>
<keyword evidence="3 6" id="KW-0812">Transmembrane</keyword>
<dbReference type="Pfam" id="PF00950">
    <property type="entry name" value="ABC-3"/>
    <property type="match status" value="1"/>
</dbReference>
<dbReference type="Proteomes" id="UP000234545">
    <property type="component" value="Unassembled WGS sequence"/>
</dbReference>
<feature type="transmembrane region" description="Helical" evidence="7">
    <location>
        <begin position="238"/>
        <end position="257"/>
    </location>
</feature>
<dbReference type="SUPFAM" id="SSF81345">
    <property type="entry name" value="ABC transporter involved in vitamin B12 uptake, BtuC"/>
    <property type="match status" value="1"/>
</dbReference>
<dbReference type="PANTHER" id="PTHR30477">
    <property type="entry name" value="ABC-TRANSPORTER METAL-BINDING PROTEIN"/>
    <property type="match status" value="1"/>
</dbReference>
<dbReference type="OrthoDB" id="3260923at2"/>
<comment type="caution">
    <text evidence="8">The sequence shown here is derived from an EMBL/GenBank/DDBJ whole genome shotgun (WGS) entry which is preliminary data.</text>
</comment>
<dbReference type="GO" id="GO:0055085">
    <property type="term" value="P:transmembrane transport"/>
    <property type="evidence" value="ECO:0007669"/>
    <property type="project" value="InterPro"/>
</dbReference>
<gene>
    <name evidence="8" type="ORF">CYJ25_02975</name>
</gene>